<dbReference type="AlphaFoldDB" id="A0A917PI18"/>
<sequence length="237" mass="25017">MLPVLLACATLLSLGAALLLTDRPRAAAATWAAGAGVTCWLTPAYLAWHTRHPAGPIGTFLVAHGLSTALLTAAVLLIAAGVWTLSHATACITLPPSPVRPALQFVSQSGVLLLPVAACLHDPRALPACFVLWSAGLAASLYFAVLYRHFPFRTPAVPSLQERRAIAAALLWLAFLGVPAQLWPTPTIPSCDLGRVVRLRLEGVRPGPRVMHDDVHTIPAPGAKRGLRADLEGVQGR</sequence>
<proteinExistence type="predicted"/>
<keyword evidence="1" id="KW-1133">Transmembrane helix</keyword>
<evidence type="ECO:0000313" key="2">
    <source>
        <dbReference type="EMBL" id="GGJ78925.1"/>
    </source>
</evidence>
<dbReference type="Proteomes" id="UP000635726">
    <property type="component" value="Unassembled WGS sequence"/>
</dbReference>
<gene>
    <name evidence="2" type="ORF">GCM10008939_23470</name>
</gene>
<comment type="caution">
    <text evidence="2">The sequence shown here is derived from an EMBL/GenBank/DDBJ whole genome shotgun (WGS) entry which is preliminary data.</text>
</comment>
<name>A0A917PI18_9DEIO</name>
<keyword evidence="3" id="KW-1185">Reference proteome</keyword>
<protein>
    <submittedName>
        <fullName evidence="2">Uncharacterized protein</fullName>
    </submittedName>
</protein>
<organism evidence="2 3">
    <name type="scientific">Deinococcus aquiradiocola</name>
    <dbReference type="NCBI Taxonomy" id="393059"/>
    <lineage>
        <taxon>Bacteria</taxon>
        <taxon>Thermotogati</taxon>
        <taxon>Deinococcota</taxon>
        <taxon>Deinococci</taxon>
        <taxon>Deinococcales</taxon>
        <taxon>Deinococcaceae</taxon>
        <taxon>Deinococcus</taxon>
    </lineage>
</organism>
<feature type="transmembrane region" description="Helical" evidence="1">
    <location>
        <begin position="60"/>
        <end position="85"/>
    </location>
</feature>
<reference evidence="2" key="1">
    <citation type="journal article" date="2014" name="Int. J. Syst. Evol. Microbiol.">
        <title>Complete genome sequence of Corynebacterium casei LMG S-19264T (=DSM 44701T), isolated from a smear-ripened cheese.</title>
        <authorList>
            <consortium name="US DOE Joint Genome Institute (JGI-PGF)"/>
            <person name="Walter F."/>
            <person name="Albersmeier A."/>
            <person name="Kalinowski J."/>
            <person name="Ruckert C."/>
        </authorList>
    </citation>
    <scope>NUCLEOTIDE SEQUENCE</scope>
    <source>
        <strain evidence="2">JCM 14371</strain>
    </source>
</reference>
<keyword evidence="1" id="KW-0812">Transmembrane</keyword>
<accession>A0A917PI18</accession>
<feature type="transmembrane region" description="Helical" evidence="1">
    <location>
        <begin position="165"/>
        <end position="183"/>
    </location>
</feature>
<evidence type="ECO:0000256" key="1">
    <source>
        <dbReference type="SAM" id="Phobius"/>
    </source>
</evidence>
<evidence type="ECO:0000313" key="3">
    <source>
        <dbReference type="Proteomes" id="UP000635726"/>
    </source>
</evidence>
<reference evidence="2" key="2">
    <citation type="submission" date="2020-09" db="EMBL/GenBank/DDBJ databases">
        <authorList>
            <person name="Sun Q."/>
            <person name="Ohkuma M."/>
        </authorList>
    </citation>
    <scope>NUCLEOTIDE SEQUENCE</scope>
    <source>
        <strain evidence="2">JCM 14371</strain>
    </source>
</reference>
<keyword evidence="1" id="KW-0472">Membrane</keyword>
<feature type="transmembrane region" description="Helical" evidence="1">
    <location>
        <begin position="29"/>
        <end position="48"/>
    </location>
</feature>
<feature type="transmembrane region" description="Helical" evidence="1">
    <location>
        <begin position="125"/>
        <end position="145"/>
    </location>
</feature>
<dbReference type="EMBL" id="BMOE01000007">
    <property type="protein sequence ID" value="GGJ78925.1"/>
    <property type="molecule type" value="Genomic_DNA"/>
</dbReference>